<dbReference type="HAMAP" id="MF_00555">
    <property type="entry name" value="AsnA"/>
    <property type="match status" value="1"/>
</dbReference>
<comment type="pathway">
    <text evidence="7">Amino-acid biosynthesis; L-asparagine biosynthesis; L-asparagine from L-aspartate (ammonia route): step 1/1.</text>
</comment>
<dbReference type="GO" id="GO:0016740">
    <property type="term" value="F:transferase activity"/>
    <property type="evidence" value="ECO:0007669"/>
    <property type="project" value="UniProtKB-ARBA"/>
</dbReference>
<evidence type="ECO:0000313" key="10">
    <source>
        <dbReference type="EMBL" id="KRM43445.1"/>
    </source>
</evidence>
<evidence type="ECO:0000256" key="6">
    <source>
        <dbReference type="ARBA" id="ARBA00022888"/>
    </source>
</evidence>
<dbReference type="Gene3D" id="3.30.930.10">
    <property type="entry name" value="Bira Bifunctional Protein, Domain 2"/>
    <property type="match status" value="1"/>
</dbReference>
<keyword evidence="4 7" id="KW-0547">Nucleotide-binding</keyword>
<evidence type="ECO:0000256" key="5">
    <source>
        <dbReference type="ARBA" id="ARBA00022840"/>
    </source>
</evidence>
<dbReference type="CDD" id="cd00645">
    <property type="entry name" value="AsnA"/>
    <property type="match status" value="1"/>
</dbReference>
<keyword evidence="5 7" id="KW-0067">ATP-binding</keyword>
<comment type="similarity">
    <text evidence="7">Belongs to the class-II aminoacyl-tRNA synthetase family. AsnA subfamily.</text>
</comment>
<gene>
    <name evidence="7" type="primary">asnA</name>
    <name evidence="10" type="ORF">FD40_GL000031</name>
</gene>
<comment type="catalytic activity">
    <reaction evidence="7">
        <text>L-aspartate + NH4(+) + ATP = L-asparagine + AMP + diphosphate + H(+)</text>
        <dbReference type="Rhea" id="RHEA:11372"/>
        <dbReference type="ChEBI" id="CHEBI:15378"/>
        <dbReference type="ChEBI" id="CHEBI:28938"/>
        <dbReference type="ChEBI" id="CHEBI:29991"/>
        <dbReference type="ChEBI" id="CHEBI:30616"/>
        <dbReference type="ChEBI" id="CHEBI:33019"/>
        <dbReference type="ChEBI" id="CHEBI:58048"/>
        <dbReference type="ChEBI" id="CHEBI:456215"/>
        <dbReference type="EC" id="6.3.1.1"/>
    </reaction>
</comment>
<dbReference type="EC" id="6.3.1.1" evidence="7 8"/>
<dbReference type="GO" id="GO:0140096">
    <property type="term" value="F:catalytic activity, acting on a protein"/>
    <property type="evidence" value="ECO:0007669"/>
    <property type="project" value="UniProtKB-ARBA"/>
</dbReference>
<dbReference type="PANTHER" id="PTHR30073">
    <property type="entry name" value="ASPARTATE--AMMONIA LIGASE"/>
    <property type="match status" value="1"/>
</dbReference>
<dbReference type="GO" id="GO:0005524">
    <property type="term" value="F:ATP binding"/>
    <property type="evidence" value="ECO:0007669"/>
    <property type="project" value="UniProtKB-UniRule"/>
</dbReference>
<evidence type="ECO:0000256" key="4">
    <source>
        <dbReference type="ARBA" id="ARBA00022741"/>
    </source>
</evidence>
<sequence>MLVLGRGGLAIVKLGGTAKSFVPVLGMKGFFIPQKQTNKNYHKGVTQMQLIIPDHYDPKLDVLETQEAIRYIRETFQDEFGKELHLSRLSAPMYVDHDSGLNDNLSGVEQPVSFQMKELPGETIEIVHSLAKWKRLALHKYGFKMHQGLYTNMNAIRKDDEIDNFHSIYVDQWDWEKIIREDERNIDTLKKTVRKIFKVIKHMEHEVWYKYPEAVHHLPDKIHFCTTQELADRWPDYTPKEREDAITKENGAVFLMQIGGALANEPKHDDRAPDYDDWQLNGDILFWYEPLARSIEISSMGIRVDEQALLRQLEIAHATDRLDLPYHQMIMNHELPYTIGGGIGQSRLCMLLLGKAHVGEVQASVWPEEMLKKCAANNINIL</sequence>
<dbReference type="PANTHER" id="PTHR30073:SF5">
    <property type="entry name" value="ASPARTATE--AMMONIA LIGASE"/>
    <property type="match status" value="1"/>
</dbReference>
<evidence type="ECO:0000256" key="2">
    <source>
        <dbReference type="ARBA" id="ARBA00022598"/>
    </source>
</evidence>
<dbReference type="GO" id="GO:0004071">
    <property type="term" value="F:aspartate-ammonia ligase activity"/>
    <property type="evidence" value="ECO:0007669"/>
    <property type="project" value="UniProtKB-UniRule"/>
</dbReference>
<dbReference type="PROSITE" id="PS50862">
    <property type="entry name" value="AA_TRNA_LIGASE_II"/>
    <property type="match status" value="1"/>
</dbReference>
<evidence type="ECO:0000256" key="7">
    <source>
        <dbReference type="HAMAP-Rule" id="MF_00555"/>
    </source>
</evidence>
<dbReference type="STRING" id="1423721.LA20533_05850"/>
<comment type="caution">
    <text evidence="10">The sequence shown here is derived from an EMBL/GenBank/DDBJ whole genome shotgun (WGS) entry which is preliminary data.</text>
</comment>
<evidence type="ECO:0000313" key="11">
    <source>
        <dbReference type="Proteomes" id="UP000051230"/>
    </source>
</evidence>
<evidence type="ECO:0000256" key="1">
    <source>
        <dbReference type="ARBA" id="ARBA00022490"/>
    </source>
</evidence>
<feature type="domain" description="Aminoacyl-transfer RNA synthetases class-II family profile" evidence="9">
    <location>
        <begin position="70"/>
        <end position="367"/>
    </location>
</feature>
<dbReference type="InterPro" id="IPR004618">
    <property type="entry name" value="AsnA"/>
</dbReference>
<comment type="subcellular location">
    <subcellularLocation>
        <location evidence="7">Cytoplasm</location>
    </subcellularLocation>
</comment>
<dbReference type="GO" id="GO:0070981">
    <property type="term" value="P:L-asparagine biosynthetic process"/>
    <property type="evidence" value="ECO:0007669"/>
    <property type="project" value="UniProtKB-UniRule"/>
</dbReference>
<dbReference type="Proteomes" id="UP000051230">
    <property type="component" value="Unassembled WGS sequence"/>
</dbReference>
<organism evidence="10 11">
    <name type="scientific">Amylolactobacillus amylophilus DSM 20533 = JCM 1125</name>
    <dbReference type="NCBI Taxonomy" id="1423721"/>
    <lineage>
        <taxon>Bacteria</taxon>
        <taxon>Bacillati</taxon>
        <taxon>Bacillota</taxon>
        <taxon>Bacilli</taxon>
        <taxon>Lactobacillales</taxon>
        <taxon>Lactobacillaceae</taxon>
        <taxon>Amylolactobacillus</taxon>
    </lineage>
</organism>
<keyword evidence="6 7" id="KW-0061">Asparagine biosynthesis</keyword>
<proteinExistence type="inferred from homology"/>
<dbReference type="InterPro" id="IPR045864">
    <property type="entry name" value="aa-tRNA-synth_II/BPL/LPL"/>
</dbReference>
<evidence type="ECO:0000256" key="3">
    <source>
        <dbReference type="ARBA" id="ARBA00022605"/>
    </source>
</evidence>
<dbReference type="AlphaFoldDB" id="A0A0R1YNI0"/>
<evidence type="ECO:0000256" key="8">
    <source>
        <dbReference type="NCBIfam" id="TIGR00669"/>
    </source>
</evidence>
<accession>A0A0R1YNI0</accession>
<dbReference type="GO" id="GO:0005829">
    <property type="term" value="C:cytosol"/>
    <property type="evidence" value="ECO:0007669"/>
    <property type="project" value="TreeGrafter"/>
</dbReference>
<keyword evidence="1 7" id="KW-0963">Cytoplasm</keyword>
<dbReference type="Pfam" id="PF03590">
    <property type="entry name" value="AsnA"/>
    <property type="match status" value="1"/>
</dbReference>
<keyword evidence="3 7" id="KW-0028">Amino-acid biosynthesis</keyword>
<dbReference type="PIRSF" id="PIRSF001555">
    <property type="entry name" value="Asp_ammon_ligase"/>
    <property type="match status" value="1"/>
</dbReference>
<dbReference type="InterPro" id="IPR006195">
    <property type="entry name" value="aa-tRNA-synth_II"/>
</dbReference>
<dbReference type="NCBIfam" id="TIGR00669">
    <property type="entry name" value="asnA"/>
    <property type="match status" value="1"/>
</dbReference>
<reference evidence="10 11" key="1">
    <citation type="journal article" date="2015" name="Genome Announc.">
        <title>Expanding the biotechnology potential of lactobacilli through comparative genomics of 213 strains and associated genera.</title>
        <authorList>
            <person name="Sun Z."/>
            <person name="Harris H.M."/>
            <person name="McCann A."/>
            <person name="Guo C."/>
            <person name="Argimon S."/>
            <person name="Zhang W."/>
            <person name="Yang X."/>
            <person name="Jeffery I.B."/>
            <person name="Cooney J.C."/>
            <person name="Kagawa T.F."/>
            <person name="Liu W."/>
            <person name="Song Y."/>
            <person name="Salvetti E."/>
            <person name="Wrobel A."/>
            <person name="Rasinkangas P."/>
            <person name="Parkhill J."/>
            <person name="Rea M.C."/>
            <person name="O'Sullivan O."/>
            <person name="Ritari J."/>
            <person name="Douillard F.P."/>
            <person name="Paul Ross R."/>
            <person name="Yang R."/>
            <person name="Briner A.E."/>
            <person name="Felis G.E."/>
            <person name="de Vos W.M."/>
            <person name="Barrangou R."/>
            <person name="Klaenhammer T.R."/>
            <person name="Caufield P.W."/>
            <person name="Cui Y."/>
            <person name="Zhang H."/>
            <person name="O'Toole P.W."/>
        </authorList>
    </citation>
    <scope>NUCLEOTIDE SEQUENCE [LARGE SCALE GENOMIC DNA]</scope>
    <source>
        <strain evidence="10 11">DSM 20533</strain>
    </source>
</reference>
<dbReference type="UniPathway" id="UPA00134">
    <property type="reaction ID" value="UER00194"/>
</dbReference>
<keyword evidence="2 7" id="KW-0436">Ligase</keyword>
<dbReference type="SUPFAM" id="SSF55681">
    <property type="entry name" value="Class II aaRS and biotin synthetases"/>
    <property type="match status" value="1"/>
</dbReference>
<dbReference type="EMBL" id="AYYS01000004">
    <property type="protein sequence ID" value="KRM43445.1"/>
    <property type="molecule type" value="Genomic_DNA"/>
</dbReference>
<evidence type="ECO:0000259" key="9">
    <source>
        <dbReference type="PROSITE" id="PS50862"/>
    </source>
</evidence>
<protein>
    <recommendedName>
        <fullName evidence="7 8">Aspartate--ammonia ligase</fullName>
        <ecNumber evidence="7 8">6.3.1.1</ecNumber>
    </recommendedName>
    <alternativeName>
        <fullName evidence="7">Asparagine synthetase A</fullName>
    </alternativeName>
</protein>
<dbReference type="PATRIC" id="fig|1423721.4.peg.31"/>
<keyword evidence="11" id="KW-1185">Reference proteome</keyword>
<name>A0A0R1YNI0_9LACO</name>